<proteinExistence type="predicted"/>
<gene>
    <name evidence="2" type="ORF">A3Q56_04703</name>
</gene>
<organism evidence="2 3">
    <name type="scientific">Intoshia linei</name>
    <dbReference type="NCBI Taxonomy" id="1819745"/>
    <lineage>
        <taxon>Eukaryota</taxon>
        <taxon>Metazoa</taxon>
        <taxon>Spiralia</taxon>
        <taxon>Lophotrochozoa</taxon>
        <taxon>Mesozoa</taxon>
        <taxon>Orthonectida</taxon>
        <taxon>Rhopaluridae</taxon>
        <taxon>Intoshia</taxon>
    </lineage>
</organism>
<evidence type="ECO:0000313" key="2">
    <source>
        <dbReference type="EMBL" id="OAF67554.1"/>
    </source>
</evidence>
<accession>A0A177B2A1</accession>
<comment type="caution">
    <text evidence="2">The sequence shown here is derived from an EMBL/GenBank/DDBJ whole genome shotgun (WGS) entry which is preliminary data.</text>
</comment>
<protein>
    <submittedName>
        <fullName evidence="2">Uncharacterized protein</fullName>
    </submittedName>
</protein>
<dbReference type="Proteomes" id="UP000078046">
    <property type="component" value="Unassembled WGS sequence"/>
</dbReference>
<evidence type="ECO:0000313" key="3">
    <source>
        <dbReference type="Proteomes" id="UP000078046"/>
    </source>
</evidence>
<keyword evidence="3" id="KW-1185">Reference proteome</keyword>
<sequence>MDIMKIRSTDSLVNKALTKKSVLSRLDNKPTNNHTTFADKRNTCVFNRITGKNCVGDFFEKNSKLTITDKLEYVLHTTIAKEDVDALLKNYQSCEIFKESKSTKQNGNIEEKWKESKLVKRLRQEKEELMVQMNTIKEELAQLKSRQNEIANSSDIKSLTNPWTKPLLIMKNNDMLKRNTHQHFENSLEKIKDTAKQLHLPQNNTIKMYIDYENTGKTSNIDIFSELHLDPYVYVSYSKIEVKIYHKPQNIDMTYLKQMFKHFGDFSYEIKEDVKKNDLKSQSVVISSNYERLNKIVDQLQQLNVPVIGLCSNDLQNFTVKTLFSELEKLGVVYDSMNFNFNSLLTFIAIRWLSRGRALKRLLILKSEVILFL</sequence>
<dbReference type="EMBL" id="LWCA01000633">
    <property type="protein sequence ID" value="OAF67554.1"/>
    <property type="molecule type" value="Genomic_DNA"/>
</dbReference>
<keyword evidence="1" id="KW-0175">Coiled coil</keyword>
<name>A0A177B2A1_9BILA</name>
<reference evidence="2 3" key="1">
    <citation type="submission" date="2016-04" db="EMBL/GenBank/DDBJ databases">
        <title>The genome of Intoshia linei affirms orthonectids as highly simplified spiralians.</title>
        <authorList>
            <person name="Mikhailov K.V."/>
            <person name="Slusarev G.S."/>
            <person name="Nikitin M.A."/>
            <person name="Logacheva M.D."/>
            <person name="Penin A."/>
            <person name="Aleoshin V."/>
            <person name="Panchin Y.V."/>
        </authorList>
    </citation>
    <scope>NUCLEOTIDE SEQUENCE [LARGE SCALE GENOMIC DNA]</scope>
    <source>
        <strain evidence="2">Intl2013</strain>
        <tissue evidence="2">Whole animal</tissue>
    </source>
</reference>
<feature type="coiled-coil region" evidence="1">
    <location>
        <begin position="119"/>
        <end position="153"/>
    </location>
</feature>
<dbReference type="AlphaFoldDB" id="A0A177B2A1"/>
<evidence type="ECO:0000256" key="1">
    <source>
        <dbReference type="SAM" id="Coils"/>
    </source>
</evidence>